<keyword evidence="3" id="KW-1185">Reference proteome</keyword>
<accession>A0A5P1A0E7</accession>
<sequence>MKKLQLKFQTAEGQKKNLVLNYVKSGLDENATKAAMEKISASKLFERNTVQLYATTVGASYIDRTETTVF</sequence>
<protein>
    <submittedName>
        <fullName evidence="2">DUF2922 domain-containing protein</fullName>
    </submittedName>
</protein>
<evidence type="ECO:0000313" key="4">
    <source>
        <dbReference type="Proteomes" id="UP000414364"/>
    </source>
</evidence>
<dbReference type="RefSeq" id="WP_153386667.1">
    <property type="nucleotide sequence ID" value="NZ_VDFO01000065.1"/>
</dbReference>
<comment type="caution">
    <text evidence="2">The sequence shown here is derived from an EMBL/GenBank/DDBJ whole genome shotgun (WGS) entry which is preliminary data.</text>
</comment>
<evidence type="ECO:0000313" key="1">
    <source>
        <dbReference type="EMBL" id="MQS76931.1"/>
    </source>
</evidence>
<evidence type="ECO:0000313" key="2">
    <source>
        <dbReference type="EMBL" id="MQS98565.1"/>
    </source>
</evidence>
<reference evidence="3 4" key="1">
    <citation type="journal article" date="2019" name="Syst. Appl. Microbiol.">
        <title>Polyphasic characterization of two novel Lactobacillus spp. isolated from blown salami packages: Description of Lactobacillus halodurans sp. nov. and Lactobacillus salsicarnum sp. nov.</title>
        <authorList>
            <person name="Schuster J.A."/>
            <person name="Klingl A."/>
            <person name="Vogel R.F."/>
            <person name="Ehrmann M.A."/>
        </authorList>
    </citation>
    <scope>NUCLEOTIDE SEQUENCE [LARGE SCALE GENOMIC DNA]</scope>
    <source>
        <strain evidence="2 3">TMW 1.1920</strain>
        <strain evidence="1 4">TMW 1.2172</strain>
    </source>
</reference>
<dbReference type="AlphaFoldDB" id="A0A5P1A0E7"/>
<evidence type="ECO:0000313" key="3">
    <source>
        <dbReference type="Proteomes" id="UP000371423"/>
    </source>
</evidence>
<proteinExistence type="predicted"/>
<dbReference type="EMBL" id="VDFP01000032">
    <property type="protein sequence ID" value="MQS76931.1"/>
    <property type="molecule type" value="Genomic_DNA"/>
</dbReference>
<organism evidence="2 3">
    <name type="scientific">Companilactobacillus halodurans</name>
    <dbReference type="NCBI Taxonomy" id="2584183"/>
    <lineage>
        <taxon>Bacteria</taxon>
        <taxon>Bacillati</taxon>
        <taxon>Bacillota</taxon>
        <taxon>Bacilli</taxon>
        <taxon>Lactobacillales</taxon>
        <taxon>Lactobacillaceae</taxon>
        <taxon>Companilactobacillus</taxon>
    </lineage>
</organism>
<name>A0A5P1A0E7_9LACO</name>
<dbReference type="Proteomes" id="UP000414364">
    <property type="component" value="Unassembled WGS sequence"/>
</dbReference>
<dbReference type="Proteomes" id="UP000371423">
    <property type="component" value="Unassembled WGS sequence"/>
</dbReference>
<dbReference type="InterPro" id="IPR021321">
    <property type="entry name" value="DUF2922"/>
</dbReference>
<dbReference type="Pfam" id="PF11148">
    <property type="entry name" value="DUF2922"/>
    <property type="match status" value="1"/>
</dbReference>
<dbReference type="EMBL" id="VDFO01000065">
    <property type="protein sequence ID" value="MQS98565.1"/>
    <property type="molecule type" value="Genomic_DNA"/>
</dbReference>
<dbReference type="OrthoDB" id="2323347at2"/>
<gene>
    <name evidence="2" type="ORF">FHL05_11950</name>
    <name evidence="1" type="ORF">FHL06_11320</name>
</gene>